<reference evidence="5 6" key="1">
    <citation type="submission" date="2024-04" db="EMBL/GenBank/DDBJ databases">
        <title>Defined microbial consortia suppress multidrug-resistant proinflammatory Enterobacteriaceae via ecological control.</title>
        <authorList>
            <person name="Furuichi M."/>
            <person name="Kawaguchi T."/>
            <person name="Pust M."/>
            <person name="Yasuma K."/>
            <person name="Plichta D."/>
            <person name="Hasegawa N."/>
            <person name="Ohya T."/>
            <person name="Bhattarai S."/>
            <person name="Sasajima S."/>
            <person name="Aoto Y."/>
            <person name="Tuganbaev T."/>
            <person name="Yaginuma M."/>
            <person name="Ueda M."/>
            <person name="Okahashi N."/>
            <person name="Amafuji K."/>
            <person name="Kiridooshi Y."/>
            <person name="Sugita K."/>
            <person name="Strazar M."/>
            <person name="Skelly A."/>
            <person name="Suda W."/>
            <person name="Hattori M."/>
            <person name="Nakamoto N."/>
            <person name="Caballero S."/>
            <person name="Norman J."/>
            <person name="Olle B."/>
            <person name="Tanoue T."/>
            <person name="Arita M."/>
            <person name="Bucci V."/>
            <person name="Atarashi K."/>
            <person name="Xavier R."/>
            <person name="Honda K."/>
        </authorList>
    </citation>
    <scope>NUCLEOTIDE SEQUENCE [LARGE SCALE GENOMIC DNA]</scope>
    <source>
        <strain evidence="6">f13</strain>
    </source>
</reference>
<sequence length="262" mass="28491">MKLEEMKMKELFDMSHTIAERIFDNHVYPWGVLPEIGDFIRSLGPLLPENEYRKIGKDIWIHKTAKIAPTIMMTGPMIICAGANVRHNAFLRGNVIIGEKAVVGNSCELKNALLFDEVQVPHFNYVGDSILGYKAHMGAGAVTSNVKSDKSLVKVHAEDGDVTTGFKKFGAVAGDGVEIGCNSVLNPGTVIGKNTVVYPLSSVRGCVPANSIFKNQENIIVKENRDDASVTEESKPEEPAPKPKRTRAKKSTAGSSTVKVVK</sequence>
<dbReference type="EMBL" id="BAABXL010000001">
    <property type="protein sequence ID" value="GAA6268797.1"/>
    <property type="molecule type" value="Genomic_DNA"/>
</dbReference>
<name>A0ABQ0AXP7_9FIRM</name>
<evidence type="ECO:0000313" key="5">
    <source>
        <dbReference type="EMBL" id="GAA6268797.1"/>
    </source>
</evidence>
<feature type="region of interest" description="Disordered" evidence="3">
    <location>
        <begin position="223"/>
        <end position="262"/>
    </location>
</feature>
<feature type="domain" description="Mannose-1-phosphate guanyltransferase C-terminal" evidence="4">
    <location>
        <begin position="74"/>
        <end position="145"/>
    </location>
</feature>
<dbReference type="SUPFAM" id="SSF51161">
    <property type="entry name" value="Trimeric LpxA-like enzymes"/>
    <property type="match status" value="1"/>
</dbReference>
<evidence type="ECO:0000256" key="3">
    <source>
        <dbReference type="SAM" id="MobiDB-lite"/>
    </source>
</evidence>
<accession>A0ABQ0AXP7</accession>
<dbReference type="Proteomes" id="UP001600894">
    <property type="component" value="Unassembled WGS sequence"/>
</dbReference>
<keyword evidence="6" id="KW-1185">Reference proteome</keyword>
<evidence type="ECO:0000259" key="4">
    <source>
        <dbReference type="Pfam" id="PF25087"/>
    </source>
</evidence>
<proteinExistence type="predicted"/>
<gene>
    <name evidence="5" type="ORF">F130042H8_18570</name>
</gene>
<keyword evidence="2" id="KW-0012">Acyltransferase</keyword>
<dbReference type="CDD" id="cd05636">
    <property type="entry name" value="LbH_G1P_TT_C_like"/>
    <property type="match status" value="1"/>
</dbReference>
<dbReference type="Gene3D" id="2.160.10.10">
    <property type="entry name" value="Hexapeptide repeat proteins"/>
    <property type="match status" value="1"/>
</dbReference>
<dbReference type="InterPro" id="IPR050065">
    <property type="entry name" value="GlmU-like"/>
</dbReference>
<evidence type="ECO:0000256" key="1">
    <source>
        <dbReference type="ARBA" id="ARBA00022679"/>
    </source>
</evidence>
<evidence type="ECO:0000256" key="2">
    <source>
        <dbReference type="ARBA" id="ARBA00023315"/>
    </source>
</evidence>
<dbReference type="Pfam" id="PF25087">
    <property type="entry name" value="GMPPB_C"/>
    <property type="match status" value="1"/>
</dbReference>
<dbReference type="PANTHER" id="PTHR43584">
    <property type="entry name" value="NUCLEOTIDYL TRANSFERASE"/>
    <property type="match status" value="1"/>
</dbReference>
<dbReference type="RefSeq" id="WP_176253326.1">
    <property type="nucleotide sequence ID" value="NZ_BAABXL010000001.1"/>
</dbReference>
<organism evidence="5 6">
    <name type="scientific">Enterocloster alcoholdehydrogenati</name>
    <dbReference type="NCBI Taxonomy" id="2547410"/>
    <lineage>
        <taxon>Bacteria</taxon>
        <taxon>Bacillati</taxon>
        <taxon>Bacillota</taxon>
        <taxon>Clostridia</taxon>
        <taxon>Lachnospirales</taxon>
        <taxon>Lachnospiraceae</taxon>
        <taxon>Enterocloster</taxon>
    </lineage>
</organism>
<dbReference type="InterPro" id="IPR011004">
    <property type="entry name" value="Trimer_LpxA-like_sf"/>
</dbReference>
<dbReference type="InterPro" id="IPR056729">
    <property type="entry name" value="GMPPB_C"/>
</dbReference>
<comment type="caution">
    <text evidence="5">The sequence shown here is derived from an EMBL/GenBank/DDBJ whole genome shotgun (WGS) entry which is preliminary data.</text>
</comment>
<evidence type="ECO:0000313" key="6">
    <source>
        <dbReference type="Proteomes" id="UP001600894"/>
    </source>
</evidence>
<protein>
    <submittedName>
        <fullName evidence="5">Glucose-1-phosphate thymidylyltransferase</fullName>
    </submittedName>
</protein>
<feature type="compositionally biased region" description="Basic and acidic residues" evidence="3">
    <location>
        <begin position="223"/>
        <end position="241"/>
    </location>
</feature>
<dbReference type="PANTHER" id="PTHR43584:SF8">
    <property type="entry name" value="N-ACETYLMURAMATE ALPHA-1-PHOSPHATE URIDYLYLTRANSFERASE"/>
    <property type="match status" value="1"/>
</dbReference>
<keyword evidence="1" id="KW-0808">Transferase</keyword>